<reference evidence="11 12" key="1">
    <citation type="submission" date="2018-11" db="EMBL/GenBank/DDBJ databases">
        <title>The Potential of Streptomyces as Biocontrol Agents against the Tomato grey mould, Botrytis cinerea (Gray mold) Frontiers in Microbiology.</title>
        <authorList>
            <person name="Li D."/>
        </authorList>
    </citation>
    <scope>NUCLEOTIDE SEQUENCE [LARGE SCALE GENOMIC DNA]</scope>
    <source>
        <strain evidence="11 12">NEAU-LD23</strain>
    </source>
</reference>
<dbReference type="PANTHER" id="PTHR24421:SF10">
    <property type="entry name" value="NITRATE_NITRITE SENSOR PROTEIN NARQ"/>
    <property type="match status" value="1"/>
</dbReference>
<evidence type="ECO:0000256" key="3">
    <source>
        <dbReference type="ARBA" id="ARBA00022553"/>
    </source>
</evidence>
<dbReference type="CDD" id="cd16917">
    <property type="entry name" value="HATPase_UhpB-NarQ-NarX-like"/>
    <property type="match status" value="1"/>
</dbReference>
<dbReference type="PANTHER" id="PTHR24421">
    <property type="entry name" value="NITRATE/NITRITE SENSOR PROTEIN NARX-RELATED"/>
    <property type="match status" value="1"/>
</dbReference>
<accession>A0A3M8SBS7</accession>
<dbReference type="GO" id="GO:0046983">
    <property type="term" value="F:protein dimerization activity"/>
    <property type="evidence" value="ECO:0007669"/>
    <property type="project" value="InterPro"/>
</dbReference>
<dbReference type="InterPro" id="IPR036890">
    <property type="entry name" value="HATPase_C_sf"/>
</dbReference>
<keyword evidence="4" id="KW-0808">Transferase</keyword>
<feature type="transmembrane region" description="Helical" evidence="9">
    <location>
        <begin position="178"/>
        <end position="207"/>
    </location>
</feature>
<dbReference type="Pfam" id="PF07730">
    <property type="entry name" value="HisKA_3"/>
    <property type="match status" value="1"/>
</dbReference>
<comment type="catalytic activity">
    <reaction evidence="1">
        <text>ATP + protein L-histidine = ADP + protein N-phospho-L-histidine.</text>
        <dbReference type="EC" id="2.7.13.3"/>
    </reaction>
</comment>
<dbReference type="EC" id="2.7.13.3" evidence="2"/>
<dbReference type="InterPro" id="IPR050482">
    <property type="entry name" value="Sensor_HK_TwoCompSys"/>
</dbReference>
<sequence>MSRGPVGSFGGGSPHRSAGTVPAMRTLMRPLFDGATYRSWAYAFLGAALSVPPLVVAVFSAPPTWPLPGRIAGFTLALVMVLAVMGSPRAARRGCVTLANRLLGTELPAPAPASVRSRWADRVRTAAWLVPHAAVGVAATAATGVLAFAAVTFPAVWLNGGGRVAVLGSHVTVTAGVAGAWSPVVAALCLLLAAYVTAAAAAGLRLLAPVLLDHRPAERAAAAEERARVLAGRNRLAQELHDSIGHTLTASTIQAAVASELLERDPVAARRALNTIEETARAAMDDLDHVLGALREQQAPTAPARTLADLGALAESVRQAGALLEVTTEGGLDRVPATVSREAYRIVQEGLTNALRHGAKAGITLRVTVRDDLLEVELVNLVDGAARFRRGGRSRQGLTGIADRVRLLNGEVSAGPLDDAGDGRARWRLVARLPLGAVR</sequence>
<evidence type="ECO:0000256" key="4">
    <source>
        <dbReference type="ARBA" id="ARBA00022679"/>
    </source>
</evidence>
<keyword evidence="9" id="KW-0472">Membrane</keyword>
<dbReference type="InterPro" id="IPR011712">
    <property type="entry name" value="Sig_transdc_His_kin_sub3_dim/P"/>
</dbReference>
<evidence type="ECO:0000256" key="8">
    <source>
        <dbReference type="ARBA" id="ARBA00023012"/>
    </source>
</evidence>
<evidence type="ECO:0000256" key="2">
    <source>
        <dbReference type="ARBA" id="ARBA00012438"/>
    </source>
</evidence>
<organism evidence="11 12">
    <name type="scientific">Streptomyces botrytidirepellens</name>
    <dbReference type="NCBI Taxonomy" id="2486417"/>
    <lineage>
        <taxon>Bacteria</taxon>
        <taxon>Bacillati</taxon>
        <taxon>Actinomycetota</taxon>
        <taxon>Actinomycetes</taxon>
        <taxon>Kitasatosporales</taxon>
        <taxon>Streptomycetaceae</taxon>
        <taxon>Streptomyces</taxon>
    </lineage>
</organism>
<feature type="transmembrane region" description="Helical" evidence="9">
    <location>
        <begin position="67"/>
        <end position="85"/>
    </location>
</feature>
<proteinExistence type="predicted"/>
<evidence type="ECO:0000259" key="10">
    <source>
        <dbReference type="Pfam" id="PF07730"/>
    </source>
</evidence>
<dbReference type="Proteomes" id="UP000275401">
    <property type="component" value="Unassembled WGS sequence"/>
</dbReference>
<keyword evidence="5" id="KW-0547">Nucleotide-binding</keyword>
<feature type="domain" description="Signal transduction histidine kinase subgroup 3 dimerisation and phosphoacceptor" evidence="10">
    <location>
        <begin position="233"/>
        <end position="298"/>
    </location>
</feature>
<keyword evidence="3" id="KW-0597">Phosphoprotein</keyword>
<keyword evidence="7" id="KW-0067">ATP-binding</keyword>
<gene>
    <name evidence="11" type="ORF">EEJ42_48565</name>
</gene>
<dbReference type="Gene3D" id="3.30.565.10">
    <property type="entry name" value="Histidine kinase-like ATPase, C-terminal domain"/>
    <property type="match status" value="1"/>
</dbReference>
<evidence type="ECO:0000256" key="1">
    <source>
        <dbReference type="ARBA" id="ARBA00000085"/>
    </source>
</evidence>
<feature type="transmembrane region" description="Helical" evidence="9">
    <location>
        <begin position="126"/>
        <end position="158"/>
    </location>
</feature>
<evidence type="ECO:0000313" key="12">
    <source>
        <dbReference type="Proteomes" id="UP000275401"/>
    </source>
</evidence>
<evidence type="ECO:0000313" key="11">
    <source>
        <dbReference type="EMBL" id="RNF78708.1"/>
    </source>
</evidence>
<name>A0A3M8SBS7_9ACTN</name>
<keyword evidence="12" id="KW-1185">Reference proteome</keyword>
<comment type="caution">
    <text evidence="11">The sequence shown here is derived from an EMBL/GenBank/DDBJ whole genome shotgun (WGS) entry which is preliminary data.</text>
</comment>
<evidence type="ECO:0000256" key="6">
    <source>
        <dbReference type="ARBA" id="ARBA00022777"/>
    </source>
</evidence>
<feature type="transmembrane region" description="Helical" evidence="9">
    <location>
        <begin position="39"/>
        <end position="61"/>
    </location>
</feature>
<dbReference type="GO" id="GO:0005524">
    <property type="term" value="F:ATP binding"/>
    <property type="evidence" value="ECO:0007669"/>
    <property type="project" value="UniProtKB-KW"/>
</dbReference>
<dbReference type="SUPFAM" id="SSF55874">
    <property type="entry name" value="ATPase domain of HSP90 chaperone/DNA topoisomerase II/histidine kinase"/>
    <property type="match status" value="1"/>
</dbReference>
<protein>
    <recommendedName>
        <fullName evidence="2">histidine kinase</fullName>
        <ecNumber evidence="2">2.7.13.3</ecNumber>
    </recommendedName>
</protein>
<evidence type="ECO:0000256" key="7">
    <source>
        <dbReference type="ARBA" id="ARBA00022840"/>
    </source>
</evidence>
<keyword evidence="6 11" id="KW-0418">Kinase</keyword>
<evidence type="ECO:0000256" key="9">
    <source>
        <dbReference type="SAM" id="Phobius"/>
    </source>
</evidence>
<keyword evidence="8" id="KW-0902">Two-component regulatory system</keyword>
<dbReference type="EMBL" id="RIBZ01000879">
    <property type="protein sequence ID" value="RNF78708.1"/>
    <property type="molecule type" value="Genomic_DNA"/>
</dbReference>
<evidence type="ECO:0000256" key="5">
    <source>
        <dbReference type="ARBA" id="ARBA00022741"/>
    </source>
</evidence>
<dbReference type="Gene3D" id="1.20.5.1930">
    <property type="match status" value="1"/>
</dbReference>
<dbReference type="AlphaFoldDB" id="A0A3M8SBS7"/>
<dbReference type="GO" id="GO:0016020">
    <property type="term" value="C:membrane"/>
    <property type="evidence" value="ECO:0007669"/>
    <property type="project" value="InterPro"/>
</dbReference>
<keyword evidence="9" id="KW-1133">Transmembrane helix</keyword>
<dbReference type="GO" id="GO:0000155">
    <property type="term" value="F:phosphorelay sensor kinase activity"/>
    <property type="evidence" value="ECO:0007669"/>
    <property type="project" value="InterPro"/>
</dbReference>
<keyword evidence="9" id="KW-0812">Transmembrane</keyword>